<protein>
    <submittedName>
        <fullName evidence="2">Uncharacterized protein</fullName>
    </submittedName>
</protein>
<organism evidence="2 3">
    <name type="scientific">Parelaphostrongylus tenuis</name>
    <name type="common">Meningeal worm</name>
    <dbReference type="NCBI Taxonomy" id="148309"/>
    <lineage>
        <taxon>Eukaryota</taxon>
        <taxon>Metazoa</taxon>
        <taxon>Ecdysozoa</taxon>
        <taxon>Nematoda</taxon>
        <taxon>Chromadorea</taxon>
        <taxon>Rhabditida</taxon>
        <taxon>Rhabditina</taxon>
        <taxon>Rhabditomorpha</taxon>
        <taxon>Strongyloidea</taxon>
        <taxon>Metastrongylidae</taxon>
        <taxon>Parelaphostrongylus</taxon>
    </lineage>
</organism>
<gene>
    <name evidence="2" type="ORF">KIN20_012342</name>
</gene>
<dbReference type="EMBL" id="JAHQIW010002324">
    <property type="protein sequence ID" value="KAJ1355072.1"/>
    <property type="molecule type" value="Genomic_DNA"/>
</dbReference>
<feature type="compositionally biased region" description="Basic and acidic residues" evidence="1">
    <location>
        <begin position="60"/>
        <end position="75"/>
    </location>
</feature>
<feature type="region of interest" description="Disordered" evidence="1">
    <location>
        <begin position="32"/>
        <end position="84"/>
    </location>
</feature>
<evidence type="ECO:0000313" key="2">
    <source>
        <dbReference type="EMBL" id="KAJ1355072.1"/>
    </source>
</evidence>
<evidence type="ECO:0000313" key="3">
    <source>
        <dbReference type="Proteomes" id="UP001196413"/>
    </source>
</evidence>
<evidence type="ECO:0000256" key="1">
    <source>
        <dbReference type="SAM" id="MobiDB-lite"/>
    </source>
</evidence>
<feature type="compositionally biased region" description="Basic and acidic residues" evidence="1">
    <location>
        <begin position="37"/>
        <end position="49"/>
    </location>
</feature>
<name>A0AAD5MUL9_PARTN</name>
<dbReference type="AlphaFoldDB" id="A0AAD5MUL9"/>
<reference evidence="2" key="1">
    <citation type="submission" date="2021-06" db="EMBL/GenBank/DDBJ databases">
        <title>Parelaphostrongylus tenuis whole genome reference sequence.</title>
        <authorList>
            <person name="Garwood T.J."/>
            <person name="Larsen P.A."/>
            <person name="Fountain-Jones N.M."/>
            <person name="Garbe J.R."/>
            <person name="Macchietto M.G."/>
            <person name="Kania S.A."/>
            <person name="Gerhold R.W."/>
            <person name="Richards J.E."/>
            <person name="Wolf T.M."/>
        </authorList>
    </citation>
    <scope>NUCLEOTIDE SEQUENCE</scope>
    <source>
        <strain evidence="2">MNPRO001-30</strain>
        <tissue evidence="2">Meninges</tissue>
    </source>
</reference>
<keyword evidence="3" id="KW-1185">Reference proteome</keyword>
<dbReference type="Proteomes" id="UP001196413">
    <property type="component" value="Unassembled WGS sequence"/>
</dbReference>
<sequence>MIFRGEFSTQPYSQWPETFSVSRRRRKVGLGTSKRLLHVDENSQHHEPSTPHASPYIRSEAGHHVARSSKDEYPTRRTVSSLAL</sequence>
<comment type="caution">
    <text evidence="2">The sequence shown here is derived from an EMBL/GenBank/DDBJ whole genome shotgun (WGS) entry which is preliminary data.</text>
</comment>
<proteinExistence type="predicted"/>
<accession>A0AAD5MUL9</accession>